<dbReference type="Proteomes" id="UP000024635">
    <property type="component" value="Unassembled WGS sequence"/>
</dbReference>
<evidence type="ECO:0000313" key="2">
    <source>
        <dbReference type="Proteomes" id="UP000024635"/>
    </source>
</evidence>
<gene>
    <name evidence="1" type="primary">Acey_s0135.g1942</name>
    <name evidence="1" type="ORF">Y032_0135g1942</name>
</gene>
<dbReference type="EMBL" id="JARK01001471">
    <property type="protein sequence ID" value="EYB98004.1"/>
    <property type="molecule type" value="Genomic_DNA"/>
</dbReference>
<proteinExistence type="predicted"/>
<organism evidence="1 2">
    <name type="scientific">Ancylostoma ceylanicum</name>
    <dbReference type="NCBI Taxonomy" id="53326"/>
    <lineage>
        <taxon>Eukaryota</taxon>
        <taxon>Metazoa</taxon>
        <taxon>Ecdysozoa</taxon>
        <taxon>Nematoda</taxon>
        <taxon>Chromadorea</taxon>
        <taxon>Rhabditida</taxon>
        <taxon>Rhabditina</taxon>
        <taxon>Rhabditomorpha</taxon>
        <taxon>Strongyloidea</taxon>
        <taxon>Ancylostomatidae</taxon>
        <taxon>Ancylostomatinae</taxon>
        <taxon>Ancylostoma</taxon>
    </lineage>
</organism>
<protein>
    <submittedName>
        <fullName evidence="1">Uncharacterized protein</fullName>
    </submittedName>
</protein>
<reference evidence="2" key="1">
    <citation type="journal article" date="2015" name="Nat. Genet.">
        <title>The genome and transcriptome of the zoonotic hookworm Ancylostoma ceylanicum identify infection-specific gene families.</title>
        <authorList>
            <person name="Schwarz E.M."/>
            <person name="Hu Y."/>
            <person name="Antoshechkin I."/>
            <person name="Miller M.M."/>
            <person name="Sternberg P.W."/>
            <person name="Aroian R.V."/>
        </authorList>
    </citation>
    <scope>NUCLEOTIDE SEQUENCE</scope>
    <source>
        <strain evidence="2">HY135</strain>
    </source>
</reference>
<comment type="caution">
    <text evidence="1">The sequence shown here is derived from an EMBL/GenBank/DDBJ whole genome shotgun (WGS) entry which is preliminary data.</text>
</comment>
<accession>A0A016T5W8</accession>
<sequence>MAPPQNQAPQPSQGLLRDMCYARSRLGHYARVSRRGKTIKTQCQNQILDYIADLPTPSESDPTPLLFLAEQSELTAELRQKSKKSTTGIQEEDLIT</sequence>
<keyword evidence="2" id="KW-1185">Reference proteome</keyword>
<evidence type="ECO:0000313" key="1">
    <source>
        <dbReference type="EMBL" id="EYB98004.1"/>
    </source>
</evidence>
<dbReference type="AlphaFoldDB" id="A0A016T5W8"/>
<name>A0A016T5W8_9BILA</name>